<proteinExistence type="inferred from homology"/>
<name>A0A1H0DDE9_9GAMM</name>
<dbReference type="EMBL" id="FNII01000007">
    <property type="protein sequence ID" value="SDN68026.1"/>
    <property type="molecule type" value="Genomic_DNA"/>
</dbReference>
<keyword evidence="3" id="KW-0732">Signal</keyword>
<dbReference type="InterPro" id="IPR058792">
    <property type="entry name" value="Beta-barrel_RND_2"/>
</dbReference>
<reference evidence="7" key="1">
    <citation type="submission" date="2016-10" db="EMBL/GenBank/DDBJ databases">
        <authorList>
            <person name="Varghese N."/>
            <person name="Submissions S."/>
        </authorList>
    </citation>
    <scope>NUCLEOTIDE SEQUENCE [LARGE SCALE GENOMIC DNA]</scope>
    <source>
        <strain evidence="7">CGMCC 1.6494</strain>
    </source>
</reference>
<evidence type="ECO:0000256" key="1">
    <source>
        <dbReference type="ARBA" id="ARBA00009477"/>
    </source>
</evidence>
<dbReference type="PANTHER" id="PTHR30469:SF15">
    <property type="entry name" value="HLYD FAMILY OF SECRETION PROTEINS"/>
    <property type="match status" value="1"/>
</dbReference>
<dbReference type="PANTHER" id="PTHR30469">
    <property type="entry name" value="MULTIDRUG RESISTANCE PROTEIN MDTA"/>
    <property type="match status" value="1"/>
</dbReference>
<keyword evidence="2" id="KW-0175">Coiled coil</keyword>
<dbReference type="GO" id="GO:0015562">
    <property type="term" value="F:efflux transmembrane transporter activity"/>
    <property type="evidence" value="ECO:0007669"/>
    <property type="project" value="TreeGrafter"/>
</dbReference>
<dbReference type="GO" id="GO:1990281">
    <property type="term" value="C:efflux pump complex"/>
    <property type="evidence" value="ECO:0007669"/>
    <property type="project" value="TreeGrafter"/>
</dbReference>
<dbReference type="SUPFAM" id="SSF111369">
    <property type="entry name" value="HlyD-like secretion proteins"/>
    <property type="match status" value="1"/>
</dbReference>
<sequence length="384" mass="40751">MSPPTGKMYLGITIAVIASAAALACMQAVSSESDTVAESTAQPSLSVNVTTLEPQTLPTTIAANGDIAAWQEIIVGTEIGGLRLVDVKVDVGDEVTEGQVLAVYNDTTVRAELARSRAAVAEAEATLAEATANAQRARGLKTTGSLSEQQIQQYETAELTARARLNVAQAEHDAQELRLDQTRVVAPDDGLITSRTATVGAVTGTDQELFRLTRHGRLEWRAEVAASDLNKLRPGQTARVTLSDGHELEGRLRTIAPLVDTATRNGLVYVDLPLSDVARAGMFARGEFELGTRQVLTLPRSAVQIRDGFGYVHRVSGEGEVTELKVSLGQHTKDRIEILSGLEPDALVVASGGAFLGNGDQVKVIEGEPVHSPQTNDTDVEEGV</sequence>
<dbReference type="AlphaFoldDB" id="A0A1H0DDE9"/>
<feature type="signal peptide" evidence="3">
    <location>
        <begin position="1"/>
        <end position="24"/>
    </location>
</feature>
<dbReference type="PROSITE" id="PS51257">
    <property type="entry name" value="PROKAR_LIPOPROTEIN"/>
    <property type="match status" value="1"/>
</dbReference>
<evidence type="ECO:0000256" key="2">
    <source>
        <dbReference type="SAM" id="Coils"/>
    </source>
</evidence>
<organism evidence="6 7">
    <name type="scientific">Vreelandella arcis</name>
    <dbReference type="NCBI Taxonomy" id="416873"/>
    <lineage>
        <taxon>Bacteria</taxon>
        <taxon>Pseudomonadati</taxon>
        <taxon>Pseudomonadota</taxon>
        <taxon>Gammaproteobacteria</taxon>
        <taxon>Oceanospirillales</taxon>
        <taxon>Halomonadaceae</taxon>
        <taxon>Vreelandella</taxon>
    </lineage>
</organism>
<dbReference type="InterPro" id="IPR006143">
    <property type="entry name" value="RND_pump_MFP"/>
</dbReference>
<keyword evidence="7" id="KW-1185">Reference proteome</keyword>
<feature type="domain" description="CzcB-like barrel-sandwich hybrid" evidence="5">
    <location>
        <begin position="84"/>
        <end position="212"/>
    </location>
</feature>
<comment type="similarity">
    <text evidence="1">Belongs to the membrane fusion protein (MFP) (TC 8.A.1) family.</text>
</comment>
<evidence type="ECO:0000313" key="6">
    <source>
        <dbReference type="EMBL" id="SDN68026.1"/>
    </source>
</evidence>
<feature type="coiled-coil region" evidence="2">
    <location>
        <begin position="113"/>
        <end position="180"/>
    </location>
</feature>
<accession>A0A1H0DDE9</accession>
<dbReference type="Gene3D" id="2.40.30.170">
    <property type="match status" value="1"/>
</dbReference>
<feature type="chain" id="PRO_5011478679" evidence="3">
    <location>
        <begin position="25"/>
        <end position="384"/>
    </location>
</feature>
<evidence type="ECO:0000313" key="7">
    <source>
        <dbReference type="Proteomes" id="UP000199677"/>
    </source>
</evidence>
<dbReference type="Pfam" id="PF25954">
    <property type="entry name" value="Beta-barrel_RND_2"/>
    <property type="match status" value="1"/>
</dbReference>
<dbReference type="Gene3D" id="1.10.287.470">
    <property type="entry name" value="Helix hairpin bin"/>
    <property type="match status" value="1"/>
</dbReference>
<dbReference type="STRING" id="416873.SAMN04487951_10771"/>
<dbReference type="InterPro" id="IPR058647">
    <property type="entry name" value="BSH_CzcB-like"/>
</dbReference>
<dbReference type="NCBIfam" id="TIGR01730">
    <property type="entry name" value="RND_mfp"/>
    <property type="match status" value="1"/>
</dbReference>
<evidence type="ECO:0000259" key="4">
    <source>
        <dbReference type="Pfam" id="PF25954"/>
    </source>
</evidence>
<evidence type="ECO:0000259" key="5">
    <source>
        <dbReference type="Pfam" id="PF25973"/>
    </source>
</evidence>
<dbReference type="Pfam" id="PF25973">
    <property type="entry name" value="BSH_CzcB"/>
    <property type="match status" value="1"/>
</dbReference>
<gene>
    <name evidence="6" type="ORF">SAMN04487951_10771</name>
</gene>
<dbReference type="Gene3D" id="2.40.50.100">
    <property type="match status" value="1"/>
</dbReference>
<protein>
    <submittedName>
        <fullName evidence="6">RND family efflux transporter, MFP subunit</fullName>
    </submittedName>
</protein>
<feature type="domain" description="CusB-like beta-barrel" evidence="4">
    <location>
        <begin position="222"/>
        <end position="288"/>
    </location>
</feature>
<dbReference type="Gene3D" id="2.40.420.20">
    <property type="match status" value="1"/>
</dbReference>
<evidence type="ECO:0000256" key="3">
    <source>
        <dbReference type="SAM" id="SignalP"/>
    </source>
</evidence>
<dbReference type="Proteomes" id="UP000199677">
    <property type="component" value="Unassembled WGS sequence"/>
</dbReference>
<dbReference type="RefSeq" id="WP_244511275.1">
    <property type="nucleotide sequence ID" value="NZ_FNII01000007.1"/>
</dbReference>